<comment type="caution">
    <text evidence="2">The sequence shown here is derived from an EMBL/GenBank/DDBJ whole genome shotgun (WGS) entry which is preliminary data.</text>
</comment>
<reference evidence="2 3" key="1">
    <citation type="submission" date="2017-09" db="EMBL/GenBank/DDBJ databases">
        <title>Depth-based differentiation of microbial function through sediment-hosted aquifers and enrichment of novel symbionts in the deep terrestrial subsurface.</title>
        <authorList>
            <person name="Probst A.J."/>
            <person name="Ladd B."/>
            <person name="Jarett J.K."/>
            <person name="Geller-Mcgrath D.E."/>
            <person name="Sieber C.M."/>
            <person name="Emerson J.B."/>
            <person name="Anantharaman K."/>
            <person name="Thomas B.C."/>
            <person name="Malmstrom R."/>
            <person name="Stieglmeier M."/>
            <person name="Klingl A."/>
            <person name="Woyke T."/>
            <person name="Ryan C.M."/>
            <person name="Banfield J.F."/>
        </authorList>
    </citation>
    <scope>NUCLEOTIDE SEQUENCE [LARGE SCALE GENOMIC DNA]</scope>
    <source>
        <strain evidence="2">CG11_big_fil_rev_8_21_14_0_20_39_34</strain>
    </source>
</reference>
<evidence type="ECO:0000313" key="3">
    <source>
        <dbReference type="Proteomes" id="UP000229600"/>
    </source>
</evidence>
<keyword evidence="1" id="KW-1133">Transmembrane helix</keyword>
<sequence length="115" mass="13136">MQQNFIEGVLAITRDIKLFCLALIVNKLFMGFLVGTVITVLLVGFILSKNPLHIPMILRYSRAESFQRIADRNQSGTFDRSFSEFVKVYSQVRALFLIAFISFCLMVVVIVLKQN</sequence>
<dbReference type="EMBL" id="PCWN01000007">
    <property type="protein sequence ID" value="PIR03903.1"/>
    <property type="molecule type" value="Genomic_DNA"/>
</dbReference>
<gene>
    <name evidence="2" type="ORF">COV59_01815</name>
</gene>
<organism evidence="2 3">
    <name type="scientific">Candidatus Magasanikbacteria bacterium CG11_big_fil_rev_8_21_14_0_20_39_34</name>
    <dbReference type="NCBI Taxonomy" id="1974653"/>
    <lineage>
        <taxon>Bacteria</taxon>
        <taxon>Candidatus Magasanikiibacteriota</taxon>
    </lineage>
</organism>
<keyword evidence="1" id="KW-0472">Membrane</keyword>
<proteinExistence type="predicted"/>
<dbReference type="Proteomes" id="UP000229600">
    <property type="component" value="Unassembled WGS sequence"/>
</dbReference>
<feature type="transmembrane region" description="Helical" evidence="1">
    <location>
        <begin position="21"/>
        <end position="47"/>
    </location>
</feature>
<dbReference type="AlphaFoldDB" id="A0A2H0N4T7"/>
<accession>A0A2H0N4T7</accession>
<protein>
    <submittedName>
        <fullName evidence="2">Uncharacterized protein</fullName>
    </submittedName>
</protein>
<name>A0A2H0N4T7_9BACT</name>
<keyword evidence="1" id="KW-0812">Transmembrane</keyword>
<feature type="transmembrane region" description="Helical" evidence="1">
    <location>
        <begin position="92"/>
        <end position="112"/>
    </location>
</feature>
<evidence type="ECO:0000313" key="2">
    <source>
        <dbReference type="EMBL" id="PIR03903.1"/>
    </source>
</evidence>
<evidence type="ECO:0000256" key="1">
    <source>
        <dbReference type="SAM" id="Phobius"/>
    </source>
</evidence>